<evidence type="ECO:0000259" key="1">
    <source>
        <dbReference type="Pfam" id="PF00149"/>
    </source>
</evidence>
<feature type="non-terminal residue" evidence="2">
    <location>
        <position position="329"/>
    </location>
</feature>
<protein>
    <recommendedName>
        <fullName evidence="1">Calcineurin-like phosphoesterase domain-containing protein</fullName>
    </recommendedName>
</protein>
<reference evidence="2" key="1">
    <citation type="journal article" date="2015" name="Nature">
        <title>Complex archaea that bridge the gap between prokaryotes and eukaryotes.</title>
        <authorList>
            <person name="Spang A."/>
            <person name="Saw J.H."/>
            <person name="Jorgensen S.L."/>
            <person name="Zaremba-Niedzwiedzka K."/>
            <person name="Martijn J."/>
            <person name="Lind A.E."/>
            <person name="van Eijk R."/>
            <person name="Schleper C."/>
            <person name="Guy L."/>
            <person name="Ettema T.J."/>
        </authorList>
    </citation>
    <scope>NUCLEOTIDE SEQUENCE</scope>
</reference>
<dbReference type="GO" id="GO:0016787">
    <property type="term" value="F:hydrolase activity"/>
    <property type="evidence" value="ECO:0007669"/>
    <property type="project" value="InterPro"/>
</dbReference>
<evidence type="ECO:0000313" key="2">
    <source>
        <dbReference type="EMBL" id="KKK56368.1"/>
    </source>
</evidence>
<sequence>MKIVIAADLHVGANKFGTSNEKWAAPLVELVDYAIEHAVDAVAVAGDMFHHRRPTTWASQFVSDQLFRLTANDINVIGVDGNHDDGVALDTVSASWFIGDNRWARKKVSSVHIDGVQIVLMPWVTPQAYQVQSDLPLSQQLDEAQFAAMIALGTHKMPDVVNILIGHAMVAYGPGADDLAPSPGLQWAGKDVVFDYNTLAKGFDAVYLGHVHDPRMKGFVGSSQPTDWGDAGQEKSFIEVDISKAPVITESYIPYKTSLALLDVTREGPFTPPFDDIDIAPMGENKWDVGRYRYHVKAGDWEPDTEAIATIRSQMERLCDRVESIEVTK</sequence>
<organism evidence="2">
    <name type="scientific">marine sediment metagenome</name>
    <dbReference type="NCBI Taxonomy" id="412755"/>
    <lineage>
        <taxon>unclassified sequences</taxon>
        <taxon>metagenomes</taxon>
        <taxon>ecological metagenomes</taxon>
    </lineage>
</organism>
<dbReference type="SUPFAM" id="SSF56300">
    <property type="entry name" value="Metallo-dependent phosphatases"/>
    <property type="match status" value="1"/>
</dbReference>
<dbReference type="Gene3D" id="3.60.21.10">
    <property type="match status" value="1"/>
</dbReference>
<name>A0A0F8WID6_9ZZZZ</name>
<dbReference type="PANTHER" id="PTHR30337">
    <property type="entry name" value="COMPONENT OF ATP-DEPENDENT DSDNA EXONUCLEASE"/>
    <property type="match status" value="1"/>
</dbReference>
<dbReference type="Pfam" id="PF00149">
    <property type="entry name" value="Metallophos"/>
    <property type="match status" value="1"/>
</dbReference>
<dbReference type="InterPro" id="IPR050535">
    <property type="entry name" value="DNA_Repair-Maintenance_Comp"/>
</dbReference>
<accession>A0A0F8WID6</accession>
<dbReference type="EMBL" id="LAZR01065028">
    <property type="protein sequence ID" value="KKK56368.1"/>
    <property type="molecule type" value="Genomic_DNA"/>
</dbReference>
<comment type="caution">
    <text evidence="2">The sequence shown here is derived from an EMBL/GenBank/DDBJ whole genome shotgun (WGS) entry which is preliminary data.</text>
</comment>
<dbReference type="AlphaFoldDB" id="A0A0F8WID6"/>
<proteinExistence type="predicted"/>
<dbReference type="InterPro" id="IPR029052">
    <property type="entry name" value="Metallo-depent_PP-like"/>
</dbReference>
<feature type="domain" description="Calcineurin-like phosphoesterase" evidence="1">
    <location>
        <begin position="1"/>
        <end position="214"/>
    </location>
</feature>
<dbReference type="InterPro" id="IPR004843">
    <property type="entry name" value="Calcineurin-like_PHP"/>
</dbReference>
<dbReference type="PANTHER" id="PTHR30337:SF0">
    <property type="entry name" value="NUCLEASE SBCCD SUBUNIT D"/>
    <property type="match status" value="1"/>
</dbReference>
<gene>
    <name evidence="2" type="ORF">LCGC14_3065230</name>
</gene>